<gene>
    <name evidence="2" type="ORF">TCHU04912_LOCUS157</name>
</gene>
<accession>A0A7S1SGF2</accession>
<dbReference type="Gene3D" id="3.40.1000.30">
    <property type="match status" value="1"/>
</dbReference>
<proteinExistence type="predicted"/>
<evidence type="ECO:0000256" key="1">
    <source>
        <dbReference type="SAM" id="Phobius"/>
    </source>
</evidence>
<reference evidence="2" key="1">
    <citation type="submission" date="2021-01" db="EMBL/GenBank/DDBJ databases">
        <authorList>
            <person name="Corre E."/>
            <person name="Pelletier E."/>
            <person name="Niang G."/>
            <person name="Scheremetjew M."/>
            <person name="Finn R."/>
            <person name="Kale V."/>
            <person name="Holt S."/>
            <person name="Cochrane G."/>
            <person name="Meng A."/>
            <person name="Brown T."/>
            <person name="Cohen L."/>
        </authorList>
    </citation>
    <scope>NUCLEOTIDE SEQUENCE</scope>
    <source>
        <strain evidence="2">PLY429</strain>
    </source>
</reference>
<protein>
    <submittedName>
        <fullName evidence="2">Uncharacterized protein</fullName>
    </submittedName>
</protein>
<organism evidence="2">
    <name type="scientific">Tetraselmis chuii</name>
    <dbReference type="NCBI Taxonomy" id="63592"/>
    <lineage>
        <taxon>Eukaryota</taxon>
        <taxon>Viridiplantae</taxon>
        <taxon>Chlorophyta</taxon>
        <taxon>core chlorophytes</taxon>
        <taxon>Chlorodendrophyceae</taxon>
        <taxon>Chlorodendrales</taxon>
        <taxon>Chlorodendraceae</taxon>
        <taxon>Tetraselmis</taxon>
    </lineage>
</organism>
<keyword evidence="1" id="KW-0472">Membrane</keyword>
<dbReference type="AlphaFoldDB" id="A0A7S1SGF2"/>
<name>A0A7S1SGF2_9CHLO</name>
<keyword evidence="1" id="KW-1133">Transmembrane helix</keyword>
<keyword evidence="1" id="KW-0812">Transmembrane</keyword>
<evidence type="ECO:0000313" key="2">
    <source>
        <dbReference type="EMBL" id="CAD9197924.1"/>
    </source>
</evidence>
<feature type="transmembrane region" description="Helical" evidence="1">
    <location>
        <begin position="258"/>
        <end position="278"/>
    </location>
</feature>
<dbReference type="EMBL" id="HBGG01000277">
    <property type="protein sequence ID" value="CAD9197924.1"/>
    <property type="molecule type" value="Transcribed_RNA"/>
</dbReference>
<sequence length="280" mass="31187">MGRPGFEFYSSCVELPRLLEQAVPRPRSVGSPDGGALLSLAAHCLMVHEGFTVVDHAAHKRTSIFNPPAGWNSSLAGSSGEPVTVGKCDQRKQWVFEYKYGSCGQFIMYCTLHDETGKMFVHARQADNEDNLQVLGLRLSHYIPQVDSHSSWDEVLVEEELLYDMFMEYIVRPLVGFAALGLQVCGRTPEPELRLGHRPSPEAQGRSSIDDSADMFYDSMDEDADEDLLVSRRPVLSRHSSGLDPKLVYMLNRTPPSLMLSIVLVTSAAATTAVLWAWRR</sequence>